<reference evidence="1" key="3">
    <citation type="submission" date="2021-02" db="EMBL/GenBank/DDBJ databases">
        <authorList>
            <person name="Han P."/>
        </authorList>
    </citation>
    <scope>NUCLEOTIDE SEQUENCE</scope>
    <source>
        <strain evidence="1">Candidatus Nitrosotenuis uzonensis 5A</strain>
    </source>
</reference>
<dbReference type="Proteomes" id="UP000655759">
    <property type="component" value="Unassembled WGS sequence"/>
</dbReference>
<name>V6ASL2_9ARCH</name>
<keyword evidence="3" id="KW-1185">Reference proteome</keyword>
<evidence type="ECO:0000313" key="3">
    <source>
        <dbReference type="Proteomes" id="UP000018159"/>
    </source>
</evidence>
<dbReference type="Proteomes" id="UP000018159">
    <property type="component" value="Unassembled WGS sequence"/>
</dbReference>
<dbReference type="AlphaFoldDB" id="V6ASL2"/>
<protein>
    <submittedName>
        <fullName evidence="2">Uncharacterized protein</fullName>
    </submittedName>
</protein>
<comment type="caution">
    <text evidence="2">The sequence shown here is derived from an EMBL/GenBank/DDBJ whole genome shotgun (WGS) entry which is preliminary data.</text>
</comment>
<accession>V6ASL2</accession>
<reference evidence="2" key="2">
    <citation type="submission" date="2013-10" db="EMBL/GenBank/DDBJ databases">
        <authorList>
            <person name="Regsiter A."/>
        </authorList>
    </citation>
    <scope>NUCLEOTIDE SEQUENCE</scope>
    <source>
        <strain evidence="2">N4</strain>
    </source>
</reference>
<dbReference type="RefSeq" id="WP_048195471.1">
    <property type="nucleotide sequence ID" value="NZ_CAJNAQ010000005.1"/>
</dbReference>
<sequence>MSKRLLGLLAITVLLSAVLVMTLTPIQDAEAKPASKSPKHKFSKWTGMVCGDELCPEKAFMKTKQQIAKSKVR</sequence>
<dbReference type="EMBL" id="CBTY010000008">
    <property type="protein sequence ID" value="CDI05574.1"/>
    <property type="molecule type" value="Genomic_DNA"/>
</dbReference>
<evidence type="ECO:0000313" key="1">
    <source>
        <dbReference type="EMBL" id="CAE6499736.1"/>
    </source>
</evidence>
<gene>
    <name evidence="2" type="ORF">NITUZ_30266</name>
    <name evidence="1" type="ORF">NUZ5A_50936</name>
</gene>
<dbReference type="EMBL" id="CAJNAQ010000005">
    <property type="protein sequence ID" value="CAE6499736.1"/>
    <property type="molecule type" value="Genomic_DNA"/>
</dbReference>
<evidence type="ECO:0000313" key="2">
    <source>
        <dbReference type="EMBL" id="CDI05574.1"/>
    </source>
</evidence>
<reference evidence="2" key="1">
    <citation type="journal article" date="2013" name="PLoS ONE">
        <title>Enrichment and Genome Sequence of the Group I.1a Ammonia-Oxidizing Archaeon ?Ca. Nitrosotenuis uzonensis? Representing a Clade Globally.</title>
        <authorList>
            <person name="Lebedeva E.V."/>
            <person name="Hatzenpichler R."/>
            <person name="Pelletier E."/>
            <person name="Schuster N."/>
            <person name="Hauzmayer S."/>
            <person name="Bulaev A."/>
            <person name="Grigor'eva N.V."/>
            <person name="Galushko A."/>
            <person name="Schmid M."/>
            <person name="Palatinszky M."/>
            <person name="Le Paslier D."/>
            <person name="Daims H."/>
            <person name="Wagner M."/>
        </authorList>
    </citation>
    <scope>NUCLEOTIDE SEQUENCE [LARGE SCALE GENOMIC DNA]</scope>
    <source>
        <strain evidence="2">N4</strain>
    </source>
</reference>
<dbReference type="OrthoDB" id="12123at2157"/>
<organism evidence="2 3">
    <name type="scientific">Candidatus Nitrosotenuis uzonensis</name>
    <dbReference type="NCBI Taxonomy" id="1407055"/>
    <lineage>
        <taxon>Archaea</taxon>
        <taxon>Nitrososphaerota</taxon>
        <taxon>Candidatus Nitrosotenuis</taxon>
    </lineage>
</organism>
<proteinExistence type="predicted"/>